<dbReference type="InterPro" id="IPR000629">
    <property type="entry name" value="RNA-helicase_DEAD-box_CS"/>
</dbReference>
<evidence type="ECO:0000313" key="12">
    <source>
        <dbReference type="EMBL" id="HJG87924.1"/>
    </source>
</evidence>
<dbReference type="GO" id="GO:0003724">
    <property type="term" value="F:RNA helicase activity"/>
    <property type="evidence" value="ECO:0007669"/>
    <property type="project" value="InterPro"/>
</dbReference>
<comment type="similarity">
    <text evidence="5 7">Belongs to the DEAD box helicase family.</text>
</comment>
<reference evidence="12" key="2">
    <citation type="submission" date="2021-09" db="EMBL/GenBank/DDBJ databases">
        <authorList>
            <person name="Gilroy R."/>
        </authorList>
    </citation>
    <scope>NUCLEOTIDE SEQUENCE</scope>
    <source>
        <strain evidence="12">CHK121-7720</strain>
    </source>
</reference>
<evidence type="ECO:0000256" key="6">
    <source>
        <dbReference type="PROSITE-ProRule" id="PRU00552"/>
    </source>
</evidence>
<evidence type="ECO:0000256" key="7">
    <source>
        <dbReference type="RuleBase" id="RU000492"/>
    </source>
</evidence>
<sequence length="485" mass="53619">MTFEEFGLSEEVMQGLDAMNFQEATPVQEQTIPVILQRRDLIACAQTGTGKTAAYILPLLNLLSEYPGSGDKVRAIIVAPTRELAQQIDMQFAGFSYFLPISTAVVSGGGDGSSWEQQKRGLTLGADIIIATPGRLISHLNISNIDFSGVEYFILDEADRMLDMGFYDDIMKIGNSLPAKRQTIMFSATMPPKIRQLAKNIMNDPVEVNVAISKPNEAIDQSAYVCYENQKMGIIDWLFREPTGTKTIIFSSSKQKVKELTFALKRKKYKVAAMHSDLEQPEREAVMLDFKNNKIDILVATDVISRGIDIDQIGLVINYDVPHDPEDYIHRIGRTARANAEGTAITFVSEKEQGKFHRIESFLGYEIAKRELPEGLGEGPVYAPAQENGGRRRGRGGRNNGGGEGRNGGRSRNRRRGDKGARENVSKPPSAKNTKAAAPESPKKEGGENVAQQAQKSSNARRRNHRRRRSRSSNNGNTPSGQSEQ</sequence>
<dbReference type="PROSITE" id="PS51195">
    <property type="entry name" value="Q_MOTIF"/>
    <property type="match status" value="1"/>
</dbReference>
<dbReference type="InterPro" id="IPR050079">
    <property type="entry name" value="DEAD_box_RNA_helicase"/>
</dbReference>
<feature type="short sequence motif" description="Q motif" evidence="6">
    <location>
        <begin position="1"/>
        <end position="29"/>
    </location>
</feature>
<dbReference type="CDD" id="cd00268">
    <property type="entry name" value="DEADc"/>
    <property type="match status" value="1"/>
</dbReference>
<dbReference type="Pfam" id="PF00271">
    <property type="entry name" value="Helicase_C"/>
    <property type="match status" value="1"/>
</dbReference>
<dbReference type="SMART" id="SM00490">
    <property type="entry name" value="HELICc"/>
    <property type="match status" value="1"/>
</dbReference>
<dbReference type="AlphaFoldDB" id="A0A921SU59"/>
<keyword evidence="1 7" id="KW-0547">Nucleotide-binding</keyword>
<name>A0A921SU59_9BACT</name>
<feature type="compositionally biased region" description="Basic residues" evidence="8">
    <location>
        <begin position="459"/>
        <end position="471"/>
    </location>
</feature>
<dbReference type="InterPro" id="IPR014014">
    <property type="entry name" value="RNA_helicase_DEAD_Q_motif"/>
</dbReference>
<evidence type="ECO:0000256" key="2">
    <source>
        <dbReference type="ARBA" id="ARBA00022801"/>
    </source>
</evidence>
<keyword evidence="2 7" id="KW-0378">Hydrolase</keyword>
<proteinExistence type="inferred from homology"/>
<reference evidence="12" key="1">
    <citation type="journal article" date="2021" name="PeerJ">
        <title>Extensive microbial diversity within the chicken gut microbiome revealed by metagenomics and culture.</title>
        <authorList>
            <person name="Gilroy R."/>
            <person name="Ravi A."/>
            <person name="Getino M."/>
            <person name="Pursley I."/>
            <person name="Horton D.L."/>
            <person name="Alikhan N.F."/>
            <person name="Baker D."/>
            <person name="Gharbi K."/>
            <person name="Hall N."/>
            <person name="Watson M."/>
            <person name="Adriaenssens E.M."/>
            <person name="Foster-Nyarko E."/>
            <person name="Jarju S."/>
            <person name="Secka A."/>
            <person name="Antonio M."/>
            <person name="Oren A."/>
            <person name="Chaudhuri R.R."/>
            <person name="La Ragione R."/>
            <person name="Hildebrand F."/>
            <person name="Pallen M.J."/>
        </authorList>
    </citation>
    <scope>NUCLEOTIDE SEQUENCE</scope>
    <source>
        <strain evidence="12">CHK121-7720</strain>
    </source>
</reference>
<dbReference type="InterPro" id="IPR044742">
    <property type="entry name" value="DEAD/DEAH_RhlB"/>
</dbReference>
<dbReference type="PANTHER" id="PTHR47959">
    <property type="entry name" value="ATP-DEPENDENT RNA HELICASE RHLE-RELATED"/>
    <property type="match status" value="1"/>
</dbReference>
<dbReference type="GO" id="GO:0003676">
    <property type="term" value="F:nucleic acid binding"/>
    <property type="evidence" value="ECO:0007669"/>
    <property type="project" value="InterPro"/>
</dbReference>
<evidence type="ECO:0000259" key="11">
    <source>
        <dbReference type="PROSITE" id="PS51195"/>
    </source>
</evidence>
<dbReference type="Gene3D" id="3.40.50.300">
    <property type="entry name" value="P-loop containing nucleotide triphosphate hydrolases"/>
    <property type="match status" value="2"/>
</dbReference>
<evidence type="ECO:0000256" key="3">
    <source>
        <dbReference type="ARBA" id="ARBA00022806"/>
    </source>
</evidence>
<gene>
    <name evidence="12" type="ORF">K8U91_00405</name>
</gene>
<dbReference type="GO" id="GO:0016787">
    <property type="term" value="F:hydrolase activity"/>
    <property type="evidence" value="ECO:0007669"/>
    <property type="project" value="UniProtKB-KW"/>
</dbReference>
<dbReference type="PROSITE" id="PS51192">
    <property type="entry name" value="HELICASE_ATP_BIND_1"/>
    <property type="match status" value="1"/>
</dbReference>
<feature type="domain" description="Helicase C-terminal" evidence="10">
    <location>
        <begin position="234"/>
        <end position="380"/>
    </location>
</feature>
<dbReference type="PROSITE" id="PS00039">
    <property type="entry name" value="DEAD_ATP_HELICASE"/>
    <property type="match status" value="1"/>
</dbReference>
<dbReference type="SUPFAM" id="SSF52540">
    <property type="entry name" value="P-loop containing nucleoside triphosphate hydrolases"/>
    <property type="match status" value="1"/>
</dbReference>
<feature type="region of interest" description="Disordered" evidence="8">
    <location>
        <begin position="375"/>
        <end position="485"/>
    </location>
</feature>
<dbReference type="InterPro" id="IPR027417">
    <property type="entry name" value="P-loop_NTPase"/>
</dbReference>
<evidence type="ECO:0000256" key="1">
    <source>
        <dbReference type="ARBA" id="ARBA00022741"/>
    </source>
</evidence>
<dbReference type="InterPro" id="IPR014001">
    <property type="entry name" value="Helicase_ATP-bd"/>
</dbReference>
<keyword evidence="4 7" id="KW-0067">ATP-binding</keyword>
<dbReference type="GO" id="GO:0005829">
    <property type="term" value="C:cytosol"/>
    <property type="evidence" value="ECO:0007669"/>
    <property type="project" value="TreeGrafter"/>
</dbReference>
<evidence type="ECO:0000256" key="8">
    <source>
        <dbReference type="SAM" id="MobiDB-lite"/>
    </source>
</evidence>
<evidence type="ECO:0000259" key="10">
    <source>
        <dbReference type="PROSITE" id="PS51194"/>
    </source>
</evidence>
<dbReference type="SMART" id="SM00487">
    <property type="entry name" value="DEXDc"/>
    <property type="match status" value="1"/>
</dbReference>
<feature type="domain" description="DEAD-box RNA helicase Q" evidence="11">
    <location>
        <begin position="1"/>
        <end position="29"/>
    </location>
</feature>
<dbReference type="Proteomes" id="UP000757103">
    <property type="component" value="Unassembled WGS sequence"/>
</dbReference>
<evidence type="ECO:0000313" key="13">
    <source>
        <dbReference type="Proteomes" id="UP000757103"/>
    </source>
</evidence>
<comment type="caution">
    <text evidence="12">The sequence shown here is derived from an EMBL/GenBank/DDBJ whole genome shotgun (WGS) entry which is preliminary data.</text>
</comment>
<feature type="compositionally biased region" description="Gly residues" evidence="8">
    <location>
        <begin position="397"/>
        <end position="408"/>
    </location>
</feature>
<feature type="domain" description="Helicase ATP-binding" evidence="9">
    <location>
        <begin position="32"/>
        <end position="208"/>
    </location>
</feature>
<evidence type="ECO:0000259" key="9">
    <source>
        <dbReference type="PROSITE" id="PS51192"/>
    </source>
</evidence>
<dbReference type="CDD" id="cd18787">
    <property type="entry name" value="SF2_C_DEAD"/>
    <property type="match status" value="1"/>
</dbReference>
<dbReference type="RefSeq" id="WP_273305044.1">
    <property type="nucleotide sequence ID" value="NZ_DYUD01000002.1"/>
</dbReference>
<dbReference type="PROSITE" id="PS51194">
    <property type="entry name" value="HELICASE_CTER"/>
    <property type="match status" value="1"/>
</dbReference>
<dbReference type="EMBL" id="DYUD01000002">
    <property type="protein sequence ID" value="HJG87924.1"/>
    <property type="molecule type" value="Genomic_DNA"/>
</dbReference>
<protein>
    <submittedName>
        <fullName evidence="12">DEAD/DEAH box helicase</fullName>
    </submittedName>
</protein>
<dbReference type="PANTHER" id="PTHR47959:SF13">
    <property type="entry name" value="ATP-DEPENDENT RNA HELICASE RHLE"/>
    <property type="match status" value="1"/>
</dbReference>
<dbReference type="InterPro" id="IPR001650">
    <property type="entry name" value="Helicase_C-like"/>
</dbReference>
<keyword evidence="3 7" id="KW-0347">Helicase</keyword>
<dbReference type="Pfam" id="PF00270">
    <property type="entry name" value="DEAD"/>
    <property type="match status" value="1"/>
</dbReference>
<accession>A0A921SU59</accession>
<dbReference type="InterPro" id="IPR011545">
    <property type="entry name" value="DEAD/DEAH_box_helicase_dom"/>
</dbReference>
<evidence type="ECO:0000256" key="4">
    <source>
        <dbReference type="ARBA" id="ARBA00022840"/>
    </source>
</evidence>
<organism evidence="12 13">
    <name type="scientific">Barnesiella viscericola</name>
    <dbReference type="NCBI Taxonomy" id="397865"/>
    <lineage>
        <taxon>Bacteria</taxon>
        <taxon>Pseudomonadati</taxon>
        <taxon>Bacteroidota</taxon>
        <taxon>Bacteroidia</taxon>
        <taxon>Bacteroidales</taxon>
        <taxon>Barnesiellaceae</taxon>
        <taxon>Barnesiella</taxon>
    </lineage>
</organism>
<dbReference type="GO" id="GO:0005524">
    <property type="term" value="F:ATP binding"/>
    <property type="evidence" value="ECO:0007669"/>
    <property type="project" value="UniProtKB-KW"/>
</dbReference>
<evidence type="ECO:0000256" key="5">
    <source>
        <dbReference type="ARBA" id="ARBA00038437"/>
    </source>
</evidence>